<comment type="caution">
    <text evidence="1">The sequence shown here is derived from an EMBL/GenBank/DDBJ whole genome shotgun (WGS) entry which is preliminary data.</text>
</comment>
<accession>A0AAQ0YRL7</accession>
<gene>
    <name evidence="1" type="ORF">DB769_22660</name>
</gene>
<dbReference type="EMBL" id="PUUL01000169">
    <property type="protein sequence ID" value="RXD48297.1"/>
    <property type="molecule type" value="Genomic_DNA"/>
</dbReference>
<dbReference type="Proteomes" id="UP000289372">
    <property type="component" value="Unassembled WGS sequence"/>
</dbReference>
<protein>
    <recommendedName>
        <fullName evidence="3">Abi family protein</fullName>
    </recommendedName>
</protein>
<evidence type="ECO:0008006" key="3">
    <source>
        <dbReference type="Google" id="ProtNLM"/>
    </source>
</evidence>
<reference evidence="1 2" key="1">
    <citation type="submission" date="2018-02" db="EMBL/GenBank/DDBJ databases">
        <title>Characterization of Xanthomonas diversity in transplant houses and field plants.</title>
        <authorList>
            <person name="Abrahamian P."/>
            <person name="Timilsina S."/>
            <person name="Minsavage G.V."/>
            <person name="Goss E.M."/>
            <person name="Jones J.B."/>
            <person name="Vallad G.E."/>
        </authorList>
    </citation>
    <scope>NUCLEOTIDE SEQUENCE [LARGE SCALE GENOMIC DNA]</scope>
    <source>
        <strain evidence="1 2">GEV2132</strain>
    </source>
</reference>
<organism evidence="1 2">
    <name type="scientific">Xanthomonas perforans</name>
    <dbReference type="NCBI Taxonomy" id="442694"/>
    <lineage>
        <taxon>Bacteria</taxon>
        <taxon>Pseudomonadati</taxon>
        <taxon>Pseudomonadota</taxon>
        <taxon>Gammaproteobacteria</taxon>
        <taxon>Lysobacterales</taxon>
        <taxon>Lysobacteraceae</taxon>
        <taxon>Xanthomonas</taxon>
    </lineage>
</organism>
<evidence type="ECO:0000313" key="2">
    <source>
        <dbReference type="Proteomes" id="UP000289372"/>
    </source>
</evidence>
<dbReference type="Pfam" id="PF07751">
    <property type="entry name" value="Abi_2"/>
    <property type="match status" value="1"/>
</dbReference>
<dbReference type="InterPro" id="IPR011664">
    <property type="entry name" value="Abi_system_AbiD/AbiF-like"/>
</dbReference>
<sequence>MPVTKTTFSKTAATPEQLLAKLRHAGLECSPAYEPTALAYLTCVGGYRLKGYWFHLIDPTSKKFPPGIRFEDIAARYEFDRNLRALTISAIDRLEVAIRTVMANYLSLKHSPHWFLTPNIFKPNKSWGMGQLLKKIEDEVSRSNEKRFVKHYFEKHDEPYLPPSWSISECVTFGLWSRTYSILRDPIDKKGIAKKFGVDKSEVFESWIHALTVARNIAAHHGQLLKTKIQVAPANYKSMNIKFSDQKSFFAIATVVNYLLSQTGLPHNWKSEIESIFIKYPNVSLAELGFPVNWKSLPGW</sequence>
<evidence type="ECO:0000313" key="1">
    <source>
        <dbReference type="EMBL" id="RXD48297.1"/>
    </source>
</evidence>
<dbReference type="AlphaFoldDB" id="A0AAQ0YRL7"/>
<proteinExistence type="predicted"/>
<name>A0AAQ0YRL7_XANPE</name>